<evidence type="ECO:0000256" key="5">
    <source>
        <dbReference type="ARBA" id="ARBA00023284"/>
    </source>
</evidence>
<evidence type="ECO:0000313" key="9">
    <source>
        <dbReference type="Proteomes" id="UP000199025"/>
    </source>
</evidence>
<dbReference type="STRING" id="115433.SAMN05421835_13650"/>
<dbReference type="GO" id="GO:0030313">
    <property type="term" value="C:cell envelope"/>
    <property type="evidence" value="ECO:0007669"/>
    <property type="project" value="UniProtKB-SubCell"/>
</dbReference>
<name>A0A1I4CP43_9PSEU</name>
<sequence length="190" mass="20783">MKRLFVGLLTLALLAGCSTGKDAVSQGDTFEFVAPGGKTDIVYDVGDRKHVPNLSGDDLMNEGKQLSLADFTGKVVVVNIWGQWCAPCRTESPEMEKLYQANQAKGVQVLGYDVRDYDRSAPQDFMRDRGLTYPSLYDPAGRGLLKLSGYPLNAVPSTIVIDKQQRVAAVYLRTLLASDLQPLVQQLAAE</sequence>
<organism evidence="8 9">
    <name type="scientific">Amycolatopsis sacchari</name>
    <dbReference type="NCBI Taxonomy" id="115433"/>
    <lineage>
        <taxon>Bacteria</taxon>
        <taxon>Bacillati</taxon>
        <taxon>Actinomycetota</taxon>
        <taxon>Actinomycetes</taxon>
        <taxon>Pseudonocardiales</taxon>
        <taxon>Pseudonocardiaceae</taxon>
        <taxon>Amycolatopsis</taxon>
    </lineage>
</organism>
<dbReference type="PANTHER" id="PTHR42852">
    <property type="entry name" value="THIOL:DISULFIDE INTERCHANGE PROTEIN DSBE"/>
    <property type="match status" value="1"/>
</dbReference>
<dbReference type="InterPro" id="IPR013766">
    <property type="entry name" value="Thioredoxin_domain"/>
</dbReference>
<dbReference type="Proteomes" id="UP000199025">
    <property type="component" value="Unassembled WGS sequence"/>
</dbReference>
<dbReference type="PROSITE" id="PS00194">
    <property type="entry name" value="THIOREDOXIN_1"/>
    <property type="match status" value="1"/>
</dbReference>
<evidence type="ECO:0000256" key="6">
    <source>
        <dbReference type="SAM" id="SignalP"/>
    </source>
</evidence>
<keyword evidence="4" id="KW-1015">Disulfide bond</keyword>
<comment type="subcellular location">
    <subcellularLocation>
        <location evidence="1">Cell envelope</location>
    </subcellularLocation>
</comment>
<keyword evidence="3" id="KW-0812">Transmembrane</keyword>
<dbReference type="GO" id="GO:0016209">
    <property type="term" value="F:antioxidant activity"/>
    <property type="evidence" value="ECO:0007669"/>
    <property type="project" value="InterPro"/>
</dbReference>
<dbReference type="PROSITE" id="PS51352">
    <property type="entry name" value="THIOREDOXIN_2"/>
    <property type="match status" value="1"/>
</dbReference>
<dbReference type="GO" id="GO:0017004">
    <property type="term" value="P:cytochrome complex assembly"/>
    <property type="evidence" value="ECO:0007669"/>
    <property type="project" value="UniProtKB-KW"/>
</dbReference>
<gene>
    <name evidence="8" type="ORF">SAMN05421835_13650</name>
</gene>
<feature type="chain" id="PRO_5038479846" evidence="6">
    <location>
        <begin position="24"/>
        <end position="190"/>
    </location>
</feature>
<evidence type="ECO:0000313" key="8">
    <source>
        <dbReference type="EMBL" id="SFK83044.1"/>
    </source>
</evidence>
<protein>
    <submittedName>
        <fullName evidence="8">Thiol-disulfide isomerase or thioredoxin</fullName>
    </submittedName>
</protein>
<dbReference type="AlphaFoldDB" id="A0A1I4CP43"/>
<dbReference type="InterPro" id="IPR050553">
    <property type="entry name" value="Thioredoxin_ResA/DsbE_sf"/>
</dbReference>
<evidence type="ECO:0000256" key="1">
    <source>
        <dbReference type="ARBA" id="ARBA00004196"/>
    </source>
</evidence>
<keyword evidence="5" id="KW-0676">Redox-active center</keyword>
<feature type="domain" description="Thioredoxin" evidence="7">
    <location>
        <begin position="45"/>
        <end position="189"/>
    </location>
</feature>
<accession>A0A1I4CP43</accession>
<keyword evidence="3" id="KW-0735">Signal-anchor</keyword>
<dbReference type="EMBL" id="FORP01000036">
    <property type="protein sequence ID" value="SFK83044.1"/>
    <property type="molecule type" value="Genomic_DNA"/>
</dbReference>
<evidence type="ECO:0000259" key="7">
    <source>
        <dbReference type="PROSITE" id="PS51352"/>
    </source>
</evidence>
<keyword evidence="2" id="KW-0201">Cytochrome c-type biogenesis</keyword>
<evidence type="ECO:0000256" key="2">
    <source>
        <dbReference type="ARBA" id="ARBA00022748"/>
    </source>
</evidence>
<dbReference type="Gene3D" id="3.40.30.10">
    <property type="entry name" value="Glutaredoxin"/>
    <property type="match status" value="1"/>
</dbReference>
<dbReference type="InterPro" id="IPR000866">
    <property type="entry name" value="AhpC/TSA"/>
</dbReference>
<dbReference type="PROSITE" id="PS51257">
    <property type="entry name" value="PROKAR_LIPOPROTEIN"/>
    <property type="match status" value="1"/>
</dbReference>
<dbReference type="InterPro" id="IPR036249">
    <property type="entry name" value="Thioredoxin-like_sf"/>
</dbReference>
<evidence type="ECO:0000256" key="4">
    <source>
        <dbReference type="ARBA" id="ARBA00023157"/>
    </source>
</evidence>
<reference evidence="8 9" key="1">
    <citation type="submission" date="2016-10" db="EMBL/GenBank/DDBJ databases">
        <authorList>
            <person name="de Groot N.N."/>
        </authorList>
    </citation>
    <scope>NUCLEOTIDE SEQUENCE [LARGE SCALE GENOMIC DNA]</scope>
    <source>
        <strain evidence="8 9">DSM 44468</strain>
    </source>
</reference>
<keyword evidence="8" id="KW-0413">Isomerase</keyword>
<keyword evidence="6" id="KW-0732">Signal</keyword>
<dbReference type="SUPFAM" id="SSF52833">
    <property type="entry name" value="Thioredoxin-like"/>
    <property type="match status" value="1"/>
</dbReference>
<dbReference type="PANTHER" id="PTHR42852:SF6">
    <property type="entry name" value="THIOL:DISULFIDE INTERCHANGE PROTEIN DSBE"/>
    <property type="match status" value="1"/>
</dbReference>
<dbReference type="GO" id="GO:0016491">
    <property type="term" value="F:oxidoreductase activity"/>
    <property type="evidence" value="ECO:0007669"/>
    <property type="project" value="InterPro"/>
</dbReference>
<proteinExistence type="predicted"/>
<dbReference type="OrthoDB" id="9796554at2"/>
<dbReference type="Pfam" id="PF00578">
    <property type="entry name" value="AhpC-TSA"/>
    <property type="match status" value="1"/>
</dbReference>
<evidence type="ECO:0000256" key="3">
    <source>
        <dbReference type="ARBA" id="ARBA00022968"/>
    </source>
</evidence>
<dbReference type="CDD" id="cd02966">
    <property type="entry name" value="TlpA_like_family"/>
    <property type="match status" value="1"/>
</dbReference>
<dbReference type="GO" id="GO:0016853">
    <property type="term" value="F:isomerase activity"/>
    <property type="evidence" value="ECO:0007669"/>
    <property type="project" value="UniProtKB-KW"/>
</dbReference>
<dbReference type="RefSeq" id="WP_091516292.1">
    <property type="nucleotide sequence ID" value="NZ_CBDQZW010000052.1"/>
</dbReference>
<keyword evidence="9" id="KW-1185">Reference proteome</keyword>
<dbReference type="InterPro" id="IPR017937">
    <property type="entry name" value="Thioredoxin_CS"/>
</dbReference>
<feature type="signal peptide" evidence="6">
    <location>
        <begin position="1"/>
        <end position="23"/>
    </location>
</feature>